<sequence length="393" mass="41541">MLPILSLCSLISLSTFVLSCPGHIGHGHANIQTASPPRKLALTDVRIFNGHGLSAPTTIVISGSHITDNIKDAEHFNASGHVLLPGLIDSHVHPTNITHLQQLARWGVTTGMTMACFSAAQCASLQNHTGLTNVFRSSAPAAAPGSAHGNLTSFVDHTGVLLVHNSSDAVRWTQLQMQSRPDYIKLIAEAPGLSQDTLNALVIESHSFGKKVVCHAATFSAYSQAVTAGVDQIHHSPLDKPITCTIAEEIKKNGRAVVPTLAIMKAIADTQSSTSSFNASLATAAELRRKRVPILAGTDANLQPGIVATVPFGTSLHEELELLVEAGLSSVEALRAATVEPARVWGLEDRGVVKVGMRADLVLVKGDPVRDVRESRNVKKVWIGGVEVEGVGA</sequence>
<evidence type="ECO:0000313" key="1">
    <source>
        <dbReference type="EMBL" id="KAF2475643.1"/>
    </source>
</evidence>
<keyword evidence="1" id="KW-0378">Hydrolase</keyword>
<comment type="caution">
    <text evidence="1">The sequence shown here is derived from an EMBL/GenBank/DDBJ whole genome shotgun (WGS) entry which is preliminary data.</text>
</comment>
<dbReference type="Proteomes" id="UP000799755">
    <property type="component" value="Unassembled WGS sequence"/>
</dbReference>
<keyword evidence="2" id="KW-1185">Reference proteome</keyword>
<organism evidence="1 2">
    <name type="scientific">Lindgomyces ingoldianus</name>
    <dbReference type="NCBI Taxonomy" id="673940"/>
    <lineage>
        <taxon>Eukaryota</taxon>
        <taxon>Fungi</taxon>
        <taxon>Dikarya</taxon>
        <taxon>Ascomycota</taxon>
        <taxon>Pezizomycotina</taxon>
        <taxon>Dothideomycetes</taxon>
        <taxon>Pleosporomycetidae</taxon>
        <taxon>Pleosporales</taxon>
        <taxon>Lindgomycetaceae</taxon>
        <taxon>Lindgomyces</taxon>
    </lineage>
</organism>
<proteinExistence type="predicted"/>
<evidence type="ECO:0000313" key="2">
    <source>
        <dbReference type="Proteomes" id="UP000799755"/>
    </source>
</evidence>
<gene>
    <name evidence="1" type="ORF">BDR25DRAFT_322158</name>
</gene>
<name>A0ACB6RA52_9PLEO</name>
<accession>A0ACB6RA52</accession>
<dbReference type="EMBL" id="MU003495">
    <property type="protein sequence ID" value="KAF2475643.1"/>
    <property type="molecule type" value="Genomic_DNA"/>
</dbReference>
<reference evidence="1" key="1">
    <citation type="journal article" date="2020" name="Stud. Mycol.">
        <title>101 Dothideomycetes genomes: a test case for predicting lifestyles and emergence of pathogens.</title>
        <authorList>
            <person name="Haridas S."/>
            <person name="Albert R."/>
            <person name="Binder M."/>
            <person name="Bloem J."/>
            <person name="Labutti K."/>
            <person name="Salamov A."/>
            <person name="Andreopoulos B."/>
            <person name="Baker S."/>
            <person name="Barry K."/>
            <person name="Bills G."/>
            <person name="Bluhm B."/>
            <person name="Cannon C."/>
            <person name="Castanera R."/>
            <person name="Culley D."/>
            <person name="Daum C."/>
            <person name="Ezra D."/>
            <person name="Gonzalez J."/>
            <person name="Henrissat B."/>
            <person name="Kuo A."/>
            <person name="Liang C."/>
            <person name="Lipzen A."/>
            <person name="Lutzoni F."/>
            <person name="Magnuson J."/>
            <person name="Mondo S."/>
            <person name="Nolan M."/>
            <person name="Ohm R."/>
            <person name="Pangilinan J."/>
            <person name="Park H.-J."/>
            <person name="Ramirez L."/>
            <person name="Alfaro M."/>
            <person name="Sun H."/>
            <person name="Tritt A."/>
            <person name="Yoshinaga Y."/>
            <person name="Zwiers L.-H."/>
            <person name="Turgeon B."/>
            <person name="Goodwin S."/>
            <person name="Spatafora J."/>
            <person name="Crous P."/>
            <person name="Grigoriev I."/>
        </authorList>
    </citation>
    <scope>NUCLEOTIDE SEQUENCE</scope>
    <source>
        <strain evidence="1">ATCC 200398</strain>
    </source>
</reference>
<protein>
    <submittedName>
        <fullName evidence="1">Hydrolase</fullName>
    </submittedName>
</protein>